<evidence type="ECO:0000259" key="6">
    <source>
        <dbReference type="PROSITE" id="PS50249"/>
    </source>
</evidence>
<keyword evidence="3" id="KW-0378">Hydrolase</keyword>
<protein>
    <recommendedName>
        <fullName evidence="6">MPN domain-containing protein</fullName>
    </recommendedName>
</protein>
<dbReference type="PANTHER" id="PTHR34858">
    <property type="entry name" value="CYSO-CYSTEINE PEPTIDASE"/>
    <property type="match status" value="1"/>
</dbReference>
<dbReference type="SUPFAM" id="SSF102712">
    <property type="entry name" value="JAB1/MPN domain"/>
    <property type="match status" value="1"/>
</dbReference>
<dbReference type="InterPro" id="IPR028090">
    <property type="entry name" value="JAB_dom_prok"/>
</dbReference>
<evidence type="ECO:0000313" key="7">
    <source>
        <dbReference type="EMBL" id="EIJ81311.1"/>
    </source>
</evidence>
<dbReference type="Gene3D" id="3.40.140.10">
    <property type="entry name" value="Cytidine Deaminase, domain 2"/>
    <property type="match status" value="1"/>
</dbReference>
<keyword evidence="2" id="KW-0479">Metal-binding</keyword>
<dbReference type="OrthoDB" id="9802958at2"/>
<dbReference type="SMART" id="SM00232">
    <property type="entry name" value="JAB_MPN"/>
    <property type="match status" value="1"/>
</dbReference>
<gene>
    <name evidence="7" type="ORF">PB1_00150</name>
</gene>
<evidence type="ECO:0000256" key="2">
    <source>
        <dbReference type="ARBA" id="ARBA00022723"/>
    </source>
</evidence>
<proteinExistence type="predicted"/>
<evidence type="ECO:0000256" key="3">
    <source>
        <dbReference type="ARBA" id="ARBA00022801"/>
    </source>
</evidence>
<dbReference type="PROSITE" id="PS50249">
    <property type="entry name" value="MPN"/>
    <property type="match status" value="1"/>
</dbReference>
<dbReference type="GO" id="GO:0008270">
    <property type="term" value="F:zinc ion binding"/>
    <property type="evidence" value="ECO:0007669"/>
    <property type="project" value="TreeGrafter"/>
</dbReference>
<evidence type="ECO:0000256" key="1">
    <source>
        <dbReference type="ARBA" id="ARBA00022670"/>
    </source>
</evidence>
<name>I3E490_BACMT</name>
<dbReference type="GO" id="GO:0008235">
    <property type="term" value="F:metalloexopeptidase activity"/>
    <property type="evidence" value="ECO:0007669"/>
    <property type="project" value="TreeGrafter"/>
</dbReference>
<keyword evidence="5" id="KW-0482">Metalloprotease</keyword>
<dbReference type="STRING" id="997296.PB1_00150"/>
<organism evidence="7 8">
    <name type="scientific">Bacillus methanolicus PB1</name>
    <dbReference type="NCBI Taxonomy" id="997296"/>
    <lineage>
        <taxon>Bacteria</taxon>
        <taxon>Bacillati</taxon>
        <taxon>Bacillota</taxon>
        <taxon>Bacilli</taxon>
        <taxon>Bacillales</taxon>
        <taxon>Bacillaceae</taxon>
        <taxon>Bacillus</taxon>
    </lineage>
</organism>
<evidence type="ECO:0000256" key="5">
    <source>
        <dbReference type="ARBA" id="ARBA00023049"/>
    </source>
</evidence>
<dbReference type="InterPro" id="IPR051929">
    <property type="entry name" value="VirAsm_ModProt"/>
</dbReference>
<keyword evidence="1" id="KW-0645">Protease</keyword>
<dbReference type="eggNOG" id="COG1310">
    <property type="taxonomic scope" value="Bacteria"/>
</dbReference>
<accession>I3E490</accession>
<feature type="domain" description="MPN" evidence="6">
    <location>
        <begin position="1"/>
        <end position="129"/>
    </location>
</feature>
<comment type="caution">
    <text evidence="7">The sequence shown here is derived from an EMBL/GenBank/DDBJ whole genome shotgun (WGS) entry which is preliminary data.</text>
</comment>
<dbReference type="GO" id="GO:0006508">
    <property type="term" value="P:proteolysis"/>
    <property type="evidence" value="ECO:0007669"/>
    <property type="project" value="UniProtKB-KW"/>
</dbReference>
<keyword evidence="8" id="KW-1185">Reference proteome</keyword>
<dbReference type="RefSeq" id="WP_003349976.1">
    <property type="nucleotide sequence ID" value="NZ_AFEU01000001.1"/>
</dbReference>
<dbReference type="PATRIC" id="fig|997296.3.peg.61"/>
<dbReference type="AlphaFoldDB" id="I3E490"/>
<dbReference type="Pfam" id="PF14464">
    <property type="entry name" value="Prok-JAB"/>
    <property type="match status" value="1"/>
</dbReference>
<keyword evidence="4" id="KW-0862">Zinc</keyword>
<sequence length="129" mass="14702">MSKNVYDKIITHCKKELPYEACGLLSGKNGKAETFWPMENIYRSSVSFSMDIEQIRLVFNLIDKRQEDLVGIYHSHPTGEAYPSKGDIAFNNYPDVGHIIVSLSRQTPVVNCFQIIENRIIPISLEIVI</sequence>
<dbReference type="EMBL" id="AFEU01000001">
    <property type="protein sequence ID" value="EIJ81311.1"/>
    <property type="molecule type" value="Genomic_DNA"/>
</dbReference>
<dbReference type="CDD" id="cd08070">
    <property type="entry name" value="MPN_like"/>
    <property type="match status" value="1"/>
</dbReference>
<reference evidence="7 8" key="1">
    <citation type="journal article" date="2012" name="Appl. Environ. Microbiol.">
        <title>Genome Sequence of Thermotolerant Bacillus methanolicus: Features and Regulation Related to Methylotrophy and Production of L-Lysine and L-Glutamate from Methanol.</title>
        <authorList>
            <person name="Heggeset T.M."/>
            <person name="Krog A."/>
            <person name="Balzer S."/>
            <person name="Wentzel A."/>
            <person name="Ellingsen T.E."/>
            <person name="Brautaset T."/>
        </authorList>
    </citation>
    <scope>NUCLEOTIDE SEQUENCE [LARGE SCALE GENOMIC DNA]</scope>
    <source>
        <strain evidence="7 8">PB1</strain>
    </source>
</reference>
<dbReference type="Proteomes" id="UP000010523">
    <property type="component" value="Unassembled WGS sequence"/>
</dbReference>
<dbReference type="InterPro" id="IPR000555">
    <property type="entry name" value="JAMM/MPN+_dom"/>
</dbReference>
<evidence type="ECO:0000256" key="4">
    <source>
        <dbReference type="ARBA" id="ARBA00022833"/>
    </source>
</evidence>
<dbReference type="PANTHER" id="PTHR34858:SF1">
    <property type="entry name" value="CYSO-CYSTEINE PEPTIDASE"/>
    <property type="match status" value="1"/>
</dbReference>
<evidence type="ECO:0000313" key="8">
    <source>
        <dbReference type="Proteomes" id="UP000010523"/>
    </source>
</evidence>
<dbReference type="InterPro" id="IPR037518">
    <property type="entry name" value="MPN"/>
</dbReference>